<gene>
    <name evidence="1" type="ORF">SAMN05216290_2153</name>
</gene>
<evidence type="ECO:0000313" key="1">
    <source>
        <dbReference type="EMBL" id="SEW23908.1"/>
    </source>
</evidence>
<organism evidence="1 2">
    <name type="scientific">Roseivirga pacifica</name>
    <dbReference type="NCBI Taxonomy" id="1267423"/>
    <lineage>
        <taxon>Bacteria</taxon>
        <taxon>Pseudomonadati</taxon>
        <taxon>Bacteroidota</taxon>
        <taxon>Cytophagia</taxon>
        <taxon>Cytophagales</taxon>
        <taxon>Roseivirgaceae</taxon>
        <taxon>Roseivirga</taxon>
    </lineage>
</organism>
<evidence type="ECO:0000313" key="2">
    <source>
        <dbReference type="Proteomes" id="UP000199437"/>
    </source>
</evidence>
<dbReference type="RefSeq" id="WP_121505269.1">
    <property type="nucleotide sequence ID" value="NZ_FOIR01000002.1"/>
</dbReference>
<dbReference type="EMBL" id="FOIR01000002">
    <property type="protein sequence ID" value="SEW23908.1"/>
    <property type="molecule type" value="Genomic_DNA"/>
</dbReference>
<proteinExistence type="predicted"/>
<dbReference type="GeneID" id="99986860"/>
<accession>A0A1I0QBE8</accession>
<protein>
    <submittedName>
        <fullName evidence="1">Uncharacterized protein</fullName>
    </submittedName>
</protein>
<dbReference type="Proteomes" id="UP000199437">
    <property type="component" value="Unassembled WGS sequence"/>
</dbReference>
<reference evidence="2" key="1">
    <citation type="submission" date="2016-10" db="EMBL/GenBank/DDBJ databases">
        <authorList>
            <person name="Varghese N."/>
            <person name="Submissions S."/>
        </authorList>
    </citation>
    <scope>NUCLEOTIDE SEQUENCE [LARGE SCALE GENOMIC DNA]</scope>
    <source>
        <strain evidence="2">CGMCC 1.12402</strain>
    </source>
</reference>
<keyword evidence="2" id="KW-1185">Reference proteome</keyword>
<sequence length="172" mass="19584">MKSTLACLFLVTIMVYFKSEEKILGDHKAGYVQIGMQADELYGYYEHNSLELFDQFLEATFSPAFNIKNEHGMVELVAELNCNTIWRIKVVSPDYKTKEGVHIGSTLGELKEYFSFEEVLRGEGNIVVYSKEKDLSFLLDVYQMEELGVDLNGRIELADIPNEVRVAAILVL</sequence>
<dbReference type="AlphaFoldDB" id="A0A1I0QBE8"/>
<name>A0A1I0QBE8_9BACT</name>
<dbReference type="OrthoDB" id="978892at2"/>